<proteinExistence type="inferred from homology"/>
<dbReference type="SUPFAM" id="SSF51338">
    <property type="entry name" value="Composite domain of metallo-dependent hydrolases"/>
    <property type="match status" value="1"/>
</dbReference>
<evidence type="ECO:0000259" key="8">
    <source>
        <dbReference type="Pfam" id="PF13382"/>
    </source>
</evidence>
<comment type="similarity">
    <text evidence="1 6">Belongs to the metallo-dependent hydrolases superfamily. Adenine deaminase family.</text>
</comment>
<dbReference type="InterPro" id="IPR006680">
    <property type="entry name" value="Amidohydro-rel"/>
</dbReference>
<feature type="domain" description="Adenine deaminase C-terminal" evidence="8">
    <location>
        <begin position="401"/>
        <end position="569"/>
    </location>
</feature>
<reference evidence="9" key="1">
    <citation type="submission" date="2020-10" db="EMBL/GenBank/DDBJ databases">
        <authorList>
            <person name="Gilroy R."/>
        </authorList>
    </citation>
    <scope>NUCLEOTIDE SEQUENCE</scope>
    <source>
        <strain evidence="9">CHK154-7741</strain>
    </source>
</reference>
<keyword evidence="3 6" id="KW-0378">Hydrolase</keyword>
<dbReference type="SUPFAM" id="SSF51556">
    <property type="entry name" value="Metallo-dependent hydrolases"/>
    <property type="match status" value="1"/>
</dbReference>
<dbReference type="PANTHER" id="PTHR11113">
    <property type="entry name" value="N-ACETYLGLUCOSAMINE-6-PHOSPHATE DEACETYLASE"/>
    <property type="match status" value="1"/>
</dbReference>
<dbReference type="Gene3D" id="2.30.40.10">
    <property type="entry name" value="Urease, subunit C, domain 1"/>
    <property type="match status" value="1"/>
</dbReference>
<evidence type="ECO:0000256" key="1">
    <source>
        <dbReference type="ARBA" id="ARBA00006773"/>
    </source>
</evidence>
<name>A0A9D1SQ58_9CLOT</name>
<accession>A0A9D1SQ58</accession>
<dbReference type="NCBIfam" id="TIGR01178">
    <property type="entry name" value="ade"/>
    <property type="match status" value="1"/>
</dbReference>
<comment type="cofactor">
    <cofactor evidence="6">
        <name>Mn(2+)</name>
        <dbReference type="ChEBI" id="CHEBI:29035"/>
    </cofactor>
</comment>
<evidence type="ECO:0000259" key="7">
    <source>
        <dbReference type="Pfam" id="PF01979"/>
    </source>
</evidence>
<reference evidence="9" key="2">
    <citation type="journal article" date="2021" name="PeerJ">
        <title>Extensive microbial diversity within the chicken gut microbiome revealed by metagenomics and culture.</title>
        <authorList>
            <person name="Gilroy R."/>
            <person name="Ravi A."/>
            <person name="Getino M."/>
            <person name="Pursley I."/>
            <person name="Horton D.L."/>
            <person name="Alikhan N.F."/>
            <person name="Baker D."/>
            <person name="Gharbi K."/>
            <person name="Hall N."/>
            <person name="Watson M."/>
            <person name="Adriaenssens E.M."/>
            <person name="Foster-Nyarko E."/>
            <person name="Jarju S."/>
            <person name="Secka A."/>
            <person name="Antonio M."/>
            <person name="Oren A."/>
            <person name="Chaudhuri R.R."/>
            <person name="La Ragione R."/>
            <person name="Hildebrand F."/>
            <person name="Pallen M.J."/>
        </authorList>
    </citation>
    <scope>NUCLEOTIDE SEQUENCE</scope>
    <source>
        <strain evidence="9">CHK154-7741</strain>
    </source>
</reference>
<evidence type="ECO:0000313" key="9">
    <source>
        <dbReference type="EMBL" id="HIU91673.1"/>
    </source>
</evidence>
<gene>
    <name evidence="6 9" type="primary">ade</name>
    <name evidence="9" type="ORF">IAD26_00915</name>
</gene>
<organism evidence="9 10">
    <name type="scientific">Candidatus Limenecus avicola</name>
    <dbReference type="NCBI Taxonomy" id="2840847"/>
    <lineage>
        <taxon>Bacteria</taxon>
        <taxon>Bacillati</taxon>
        <taxon>Bacillota</taxon>
        <taxon>Clostridia</taxon>
        <taxon>Eubacteriales</taxon>
        <taxon>Clostridiaceae</taxon>
        <taxon>Clostridiaceae incertae sedis</taxon>
        <taxon>Candidatus Limenecus</taxon>
    </lineage>
</organism>
<dbReference type="InterPro" id="IPR032466">
    <property type="entry name" value="Metal_Hydrolase"/>
</dbReference>
<comment type="caution">
    <text evidence="9">The sequence shown here is derived from an EMBL/GenBank/DDBJ whole genome shotgun (WGS) entry which is preliminary data.</text>
</comment>
<evidence type="ECO:0000256" key="3">
    <source>
        <dbReference type="ARBA" id="ARBA00022801"/>
    </source>
</evidence>
<dbReference type="Pfam" id="PF13382">
    <property type="entry name" value="Adenine_deam_C"/>
    <property type="match status" value="1"/>
</dbReference>
<dbReference type="AlphaFoldDB" id="A0A9D1SQ58"/>
<dbReference type="Gene3D" id="3.20.20.140">
    <property type="entry name" value="Metal-dependent hydrolases"/>
    <property type="match status" value="1"/>
</dbReference>
<dbReference type="InterPro" id="IPR006679">
    <property type="entry name" value="Adenine_deam"/>
</dbReference>
<dbReference type="CDD" id="cd01295">
    <property type="entry name" value="AdeC"/>
    <property type="match status" value="1"/>
</dbReference>
<dbReference type="EMBL" id="DVOD01000008">
    <property type="protein sequence ID" value="HIU91673.1"/>
    <property type="molecule type" value="Genomic_DNA"/>
</dbReference>
<dbReference type="HAMAP" id="MF_01518">
    <property type="entry name" value="Adenine_deamin"/>
    <property type="match status" value="1"/>
</dbReference>
<comment type="catalytic activity">
    <reaction evidence="5 6">
        <text>adenine + H2O + H(+) = hypoxanthine + NH4(+)</text>
        <dbReference type="Rhea" id="RHEA:23688"/>
        <dbReference type="ChEBI" id="CHEBI:15377"/>
        <dbReference type="ChEBI" id="CHEBI:15378"/>
        <dbReference type="ChEBI" id="CHEBI:16708"/>
        <dbReference type="ChEBI" id="CHEBI:17368"/>
        <dbReference type="ChEBI" id="CHEBI:28938"/>
        <dbReference type="EC" id="3.5.4.2"/>
    </reaction>
</comment>
<sequence length="575" mass="62531">MQNFNKEEKIIKTAKGDIKADLVLKNARIVNVLSEEIYEGDVAISDGVIAGVGNDYHGVEEIDVKGAYVSPSFIDGHVHLESSMLMPSEFAKMVVPSGTTTVVADPHEISNVMGLQGISFMREATKNLPLDVYMTLPSCVPATSLETSGVDLNSYDLALLIDAPWVLGIAEMMNFPGVINCDGSVLSKVRLGLEKHKRVDGHAPHLSGKDLNAYVAAGIRSDHECTTVEEAVEKLRLGMYLMVREATGARDLEPLLPVLKNLNTRKCIFVTDDRHPKHLAKHISRMVKKAVKNGVDPIKAIQMASLNTAEYFNLADLGAIAPGYRADIAVFKNLENFEPLMVFKNGKLAAKDGKMVIDTDNLKPPALRGSVNIKYLYREDLQIKAPQGKTTAKVINVIPKQLITKQTLETIKTQNDLAVSDVENDILKIAVIERHKATGNIGLGFVKGFGLKSGAIASTVAHDSHNMIVIGTNDEDMYLAAVELVKSQGGKIIVQNGKTLAHLKLPVAGLMSDKTALEVQKDIEALDKAAKQIGCKIDEPFMSMAFLSLSVIPEIKITDKGLIDVNSFEVTDLFV</sequence>
<dbReference type="GO" id="GO:0006146">
    <property type="term" value="P:adenine catabolic process"/>
    <property type="evidence" value="ECO:0007669"/>
    <property type="project" value="InterPro"/>
</dbReference>
<keyword evidence="4 6" id="KW-0464">Manganese</keyword>
<dbReference type="EC" id="3.5.4.2" evidence="2 6"/>
<dbReference type="PANTHER" id="PTHR11113:SF2">
    <property type="entry name" value="ADENINE DEAMINASE"/>
    <property type="match status" value="1"/>
</dbReference>
<evidence type="ECO:0000313" key="10">
    <source>
        <dbReference type="Proteomes" id="UP000886748"/>
    </source>
</evidence>
<protein>
    <recommendedName>
        <fullName evidence="2 6">Adenine deaminase</fullName>
        <shortName evidence="6">Adenase</shortName>
        <shortName evidence="6">Adenine aminase</shortName>
        <ecNumber evidence="2 6">3.5.4.2</ecNumber>
    </recommendedName>
</protein>
<evidence type="ECO:0000256" key="4">
    <source>
        <dbReference type="ARBA" id="ARBA00023211"/>
    </source>
</evidence>
<evidence type="ECO:0000256" key="5">
    <source>
        <dbReference type="ARBA" id="ARBA00047720"/>
    </source>
</evidence>
<feature type="domain" description="Amidohydrolase-related" evidence="7">
    <location>
        <begin position="68"/>
        <end position="348"/>
    </location>
</feature>
<dbReference type="GO" id="GO:0000034">
    <property type="term" value="F:adenine deaminase activity"/>
    <property type="evidence" value="ECO:0007669"/>
    <property type="project" value="UniProtKB-UniRule"/>
</dbReference>
<evidence type="ECO:0000256" key="6">
    <source>
        <dbReference type="HAMAP-Rule" id="MF_01518"/>
    </source>
</evidence>
<dbReference type="Pfam" id="PF01979">
    <property type="entry name" value="Amidohydro_1"/>
    <property type="match status" value="1"/>
</dbReference>
<dbReference type="InterPro" id="IPR011059">
    <property type="entry name" value="Metal-dep_hydrolase_composite"/>
</dbReference>
<evidence type="ECO:0000256" key="2">
    <source>
        <dbReference type="ARBA" id="ARBA00012782"/>
    </source>
</evidence>
<dbReference type="Proteomes" id="UP000886748">
    <property type="component" value="Unassembled WGS sequence"/>
</dbReference>
<dbReference type="InterPro" id="IPR026912">
    <property type="entry name" value="Adenine_deam_C"/>
</dbReference>